<keyword evidence="2" id="KW-1185">Reference proteome</keyword>
<organism evidence="1 2">
    <name type="scientific">Recurvomyces mirabilis</name>
    <dbReference type="NCBI Taxonomy" id="574656"/>
    <lineage>
        <taxon>Eukaryota</taxon>
        <taxon>Fungi</taxon>
        <taxon>Dikarya</taxon>
        <taxon>Ascomycota</taxon>
        <taxon>Pezizomycotina</taxon>
        <taxon>Dothideomycetes</taxon>
        <taxon>Dothideomycetidae</taxon>
        <taxon>Mycosphaerellales</taxon>
        <taxon>Teratosphaeriaceae</taxon>
        <taxon>Recurvomyces</taxon>
    </lineage>
</organism>
<dbReference type="AlphaFoldDB" id="A0AAE1BYQ6"/>
<protein>
    <submittedName>
        <fullName evidence="1">Uncharacterized protein</fullName>
    </submittedName>
</protein>
<gene>
    <name evidence="1" type="ORF">LTR78_007283</name>
</gene>
<evidence type="ECO:0000313" key="1">
    <source>
        <dbReference type="EMBL" id="KAK3672930.1"/>
    </source>
</evidence>
<reference evidence="1" key="1">
    <citation type="submission" date="2023-07" db="EMBL/GenBank/DDBJ databases">
        <title>Black Yeasts Isolated from many extreme environments.</title>
        <authorList>
            <person name="Coleine C."/>
            <person name="Stajich J.E."/>
            <person name="Selbmann L."/>
        </authorList>
    </citation>
    <scope>NUCLEOTIDE SEQUENCE</scope>
    <source>
        <strain evidence="1">CCFEE 5485</strain>
    </source>
</reference>
<dbReference type="EMBL" id="JAUTXT010000029">
    <property type="protein sequence ID" value="KAK3672930.1"/>
    <property type="molecule type" value="Genomic_DNA"/>
</dbReference>
<sequence length="201" mass="23015">MATSSPRLLGPPPELRCMIYEYILSGYQLRLKTHMPPADWRTLTPAKLFMSPTALIATNSKLRREVQDMLPKYPPPPPQMLVGKPIKVTVLDMHFGNLILYAQFARSLRYFRWGPTPLLRLNITLVFRRFDVDGYQPRLERWLECCKSMGICATYHADTGNSQPLMFPAVWWGASLETSTRAYEGAKVRRALGLLLETLSQ</sequence>
<evidence type="ECO:0000313" key="2">
    <source>
        <dbReference type="Proteomes" id="UP001274830"/>
    </source>
</evidence>
<proteinExistence type="predicted"/>
<name>A0AAE1BYQ6_9PEZI</name>
<accession>A0AAE1BYQ6</accession>
<comment type="caution">
    <text evidence="1">The sequence shown here is derived from an EMBL/GenBank/DDBJ whole genome shotgun (WGS) entry which is preliminary data.</text>
</comment>
<dbReference type="Proteomes" id="UP001274830">
    <property type="component" value="Unassembled WGS sequence"/>
</dbReference>